<dbReference type="OrthoDB" id="5117744at2"/>
<protein>
    <recommendedName>
        <fullName evidence="4">Sensor domain-containing protein</fullName>
    </recommendedName>
</protein>
<feature type="chain" id="PRO_5038686706" description="Sensor domain-containing protein" evidence="1">
    <location>
        <begin position="28"/>
        <end position="212"/>
    </location>
</feature>
<evidence type="ECO:0000313" key="2">
    <source>
        <dbReference type="EMBL" id="TFD58151.1"/>
    </source>
</evidence>
<proteinExistence type="predicted"/>
<dbReference type="PROSITE" id="PS51257">
    <property type="entry name" value="PROKAR_LIPOPROTEIN"/>
    <property type="match status" value="1"/>
</dbReference>
<feature type="signal peptide" evidence="1">
    <location>
        <begin position="1"/>
        <end position="27"/>
    </location>
</feature>
<dbReference type="Proteomes" id="UP000298170">
    <property type="component" value="Unassembled WGS sequence"/>
</dbReference>
<dbReference type="AlphaFoldDB" id="A0A4R9ADN2"/>
<organism evidence="2 3">
    <name type="scientific">Cryobacterium suzukii</name>
    <dbReference type="NCBI Taxonomy" id="1259198"/>
    <lineage>
        <taxon>Bacteria</taxon>
        <taxon>Bacillati</taxon>
        <taxon>Actinomycetota</taxon>
        <taxon>Actinomycetes</taxon>
        <taxon>Micrococcales</taxon>
        <taxon>Microbacteriaceae</taxon>
        <taxon>Cryobacterium</taxon>
    </lineage>
</organism>
<evidence type="ECO:0000313" key="3">
    <source>
        <dbReference type="Proteomes" id="UP000298170"/>
    </source>
</evidence>
<accession>A0A4R9ADN2</accession>
<sequence length="212" mass="22284">MTRRASARSAEVLAVATALLVSLTGCSAFFPTDVTPTASVSSPEPVACSEHDAQLTWYPLQDAEPAALGYRALNVAPGGVQTPVDTDFDYAPTMTSDVLLATAYHEPQWLDFLVGEFGRTGQVGAYSGDLGDFFDSAKPSDPQIGVYIMGFQTGQVNVPFDLTCAGEEVGAGLLTTSASPLISTMVFCGEETSAPAIDKDYLAQLRSYCSAS</sequence>
<dbReference type="EMBL" id="SOHJ01000012">
    <property type="protein sequence ID" value="TFD58151.1"/>
    <property type="molecule type" value="Genomic_DNA"/>
</dbReference>
<evidence type="ECO:0008006" key="4">
    <source>
        <dbReference type="Google" id="ProtNLM"/>
    </source>
</evidence>
<dbReference type="RefSeq" id="WP_134515890.1">
    <property type="nucleotide sequence ID" value="NZ_SOHJ01000012.1"/>
</dbReference>
<keyword evidence="3" id="KW-1185">Reference proteome</keyword>
<gene>
    <name evidence="2" type="ORF">E3T39_12680</name>
</gene>
<comment type="caution">
    <text evidence="2">The sequence shown here is derived from an EMBL/GenBank/DDBJ whole genome shotgun (WGS) entry which is preliminary data.</text>
</comment>
<name>A0A4R9ADN2_9MICO</name>
<reference evidence="2 3" key="1">
    <citation type="submission" date="2019-03" db="EMBL/GenBank/DDBJ databases">
        <title>Genomics of glacier-inhabiting Cryobacterium strains.</title>
        <authorList>
            <person name="Liu Q."/>
            <person name="Xin Y.-H."/>
        </authorList>
    </citation>
    <scope>NUCLEOTIDE SEQUENCE [LARGE SCALE GENOMIC DNA]</scope>
    <source>
        <strain evidence="2 3">Sr39</strain>
    </source>
</reference>
<keyword evidence="1" id="KW-0732">Signal</keyword>
<evidence type="ECO:0000256" key="1">
    <source>
        <dbReference type="SAM" id="SignalP"/>
    </source>
</evidence>